<evidence type="ECO:0000256" key="1">
    <source>
        <dbReference type="SAM" id="MobiDB-lite"/>
    </source>
</evidence>
<dbReference type="NCBIfam" id="NF033580">
    <property type="entry name" value="transpos_IS5_3"/>
    <property type="match status" value="1"/>
</dbReference>
<keyword evidence="4" id="KW-1185">Reference proteome</keyword>
<evidence type="ECO:0000313" key="3">
    <source>
        <dbReference type="EMBL" id="GAA1165469.1"/>
    </source>
</evidence>
<dbReference type="InterPro" id="IPR002559">
    <property type="entry name" value="Transposase_11"/>
</dbReference>
<protein>
    <recommendedName>
        <fullName evidence="2">Transposase IS4-like domain-containing protein</fullName>
    </recommendedName>
</protein>
<proteinExistence type="predicted"/>
<feature type="region of interest" description="Disordered" evidence="1">
    <location>
        <begin position="264"/>
        <end position="288"/>
    </location>
</feature>
<dbReference type="Proteomes" id="UP001501371">
    <property type="component" value="Unassembled WGS sequence"/>
</dbReference>
<dbReference type="Pfam" id="PF01609">
    <property type="entry name" value="DDE_Tnp_1"/>
    <property type="match status" value="1"/>
</dbReference>
<name>A0ABP4FET6_9ACTN</name>
<reference evidence="4" key="1">
    <citation type="journal article" date="2019" name="Int. J. Syst. Evol. Microbiol.">
        <title>The Global Catalogue of Microorganisms (GCM) 10K type strain sequencing project: providing services to taxonomists for standard genome sequencing and annotation.</title>
        <authorList>
            <consortium name="The Broad Institute Genomics Platform"/>
            <consortium name="The Broad Institute Genome Sequencing Center for Infectious Disease"/>
            <person name="Wu L."/>
            <person name="Ma J."/>
        </authorList>
    </citation>
    <scope>NUCLEOTIDE SEQUENCE [LARGE SCALE GENOMIC DNA]</scope>
    <source>
        <strain evidence="4">JCM 12696</strain>
    </source>
</reference>
<organism evidence="3 4">
    <name type="scientific">Streptomyces hebeiensis</name>
    <dbReference type="NCBI Taxonomy" id="229486"/>
    <lineage>
        <taxon>Bacteria</taxon>
        <taxon>Bacillati</taxon>
        <taxon>Actinomycetota</taxon>
        <taxon>Actinomycetes</taxon>
        <taxon>Kitasatosporales</taxon>
        <taxon>Streptomycetaceae</taxon>
        <taxon>Streptomyces</taxon>
    </lineage>
</organism>
<evidence type="ECO:0000259" key="2">
    <source>
        <dbReference type="Pfam" id="PF01609"/>
    </source>
</evidence>
<feature type="region of interest" description="Disordered" evidence="1">
    <location>
        <begin position="90"/>
        <end position="111"/>
    </location>
</feature>
<dbReference type="PANTHER" id="PTHR30007">
    <property type="entry name" value="PHP DOMAIN PROTEIN"/>
    <property type="match status" value="1"/>
</dbReference>
<sequence>MYHPDHPLGCHRLRISDRIIFDKLLQLLRFGCSYQAIADTTCSASTIRNRRDEWIRLGVFARLKQIALESYDRIVGLVLDQIAVDGSITTAPGGGEAAGRSPVDRGKQGLKRSGVTDGYGIPLGRVLAGANRHDSPLLAPTLDRLDDLGPLPDDITVHLDAGYDSDKTRALLNTRGIHSRIAHKGEKAPIQASRRWRVERTHAWQNAFYRLARCDERRTAVVDAFFDLADTIITVCLSTRPVQTPTRRIAEDARQGTILRARRMGRSISPKENQNVDSVGPRRNPRRVRKKVQIHVNQVIEFCSGGD</sequence>
<evidence type="ECO:0000313" key="4">
    <source>
        <dbReference type="Proteomes" id="UP001501371"/>
    </source>
</evidence>
<accession>A0ABP4FET6</accession>
<gene>
    <name evidence="3" type="ORF">GCM10009654_22940</name>
</gene>
<comment type="caution">
    <text evidence="3">The sequence shown here is derived from an EMBL/GenBank/DDBJ whole genome shotgun (WGS) entry which is preliminary data.</text>
</comment>
<dbReference type="EMBL" id="BAAAKV010000017">
    <property type="protein sequence ID" value="GAA1165469.1"/>
    <property type="molecule type" value="Genomic_DNA"/>
</dbReference>
<dbReference type="PANTHER" id="PTHR30007:SF0">
    <property type="entry name" value="TRANSPOSASE"/>
    <property type="match status" value="1"/>
</dbReference>
<feature type="domain" description="Transposase IS4-like" evidence="2">
    <location>
        <begin position="81"/>
        <end position="224"/>
    </location>
</feature>